<sequence length="109" mass="12576">MNREEILSALLCTIDETGLWMLATLRVANKPVAKNYLREITNKRYIETKMQPEEKILIPSRYILDITIAKLEGAALIKVERVGQTRLYQLTALGNEIIKFREIMRNGVN</sequence>
<reference evidence="1" key="1">
    <citation type="submission" date="2023-03" db="EMBL/GenBank/DDBJ databases">
        <title>MT1 and MT2 Draft Genomes of Novel Species.</title>
        <authorList>
            <person name="Venkateswaran K."/>
        </authorList>
    </citation>
    <scope>NUCLEOTIDE SEQUENCE</scope>
    <source>
        <strain evidence="1">F6_3S_P_1C</strain>
    </source>
</reference>
<dbReference type="EMBL" id="JAROCD010000011">
    <property type="protein sequence ID" value="MDN4603976.1"/>
    <property type="molecule type" value="Genomic_DNA"/>
</dbReference>
<comment type="caution">
    <text evidence="1">The sequence shown here is derived from an EMBL/GenBank/DDBJ whole genome shotgun (WGS) entry which is preliminary data.</text>
</comment>
<proteinExistence type="predicted"/>
<keyword evidence="2" id="KW-1185">Reference proteome</keyword>
<accession>A0ABT8JHD2</accession>
<name>A0ABT8JHD2_9BACL</name>
<dbReference type="Proteomes" id="UP001174205">
    <property type="component" value="Unassembled WGS sequence"/>
</dbReference>
<evidence type="ECO:0000313" key="1">
    <source>
        <dbReference type="EMBL" id="MDN4603976.1"/>
    </source>
</evidence>
<evidence type="ECO:0000313" key="2">
    <source>
        <dbReference type="Proteomes" id="UP001174205"/>
    </source>
</evidence>
<organism evidence="1 2">
    <name type="scientific">Paenibacillus vandeheii</name>
    <dbReference type="NCBI Taxonomy" id="3035917"/>
    <lineage>
        <taxon>Bacteria</taxon>
        <taxon>Bacillati</taxon>
        <taxon>Bacillota</taxon>
        <taxon>Bacilli</taxon>
        <taxon>Bacillales</taxon>
        <taxon>Paenibacillaceae</taxon>
        <taxon>Paenibacillus</taxon>
    </lineage>
</organism>
<gene>
    <name evidence="1" type="ORF">P5G61_22225</name>
</gene>
<dbReference type="RefSeq" id="WP_024634173.1">
    <property type="nucleotide sequence ID" value="NZ_JAROCD010000011.1"/>
</dbReference>
<protein>
    <submittedName>
        <fullName evidence="1">Uncharacterized protein</fullName>
    </submittedName>
</protein>